<evidence type="ECO:0000313" key="1">
    <source>
        <dbReference type="EMBL" id="CAJ1973173.1"/>
    </source>
</evidence>
<reference evidence="1" key="1">
    <citation type="submission" date="2023-10" db="EMBL/GenBank/DDBJ databases">
        <authorList>
            <person name="Domelevo Entfellner J.-B."/>
        </authorList>
    </citation>
    <scope>NUCLEOTIDE SEQUENCE</scope>
</reference>
<organism evidence="1 2">
    <name type="scientific">Sphenostylis stenocarpa</name>
    <dbReference type="NCBI Taxonomy" id="92480"/>
    <lineage>
        <taxon>Eukaryota</taxon>
        <taxon>Viridiplantae</taxon>
        <taxon>Streptophyta</taxon>
        <taxon>Embryophyta</taxon>
        <taxon>Tracheophyta</taxon>
        <taxon>Spermatophyta</taxon>
        <taxon>Magnoliopsida</taxon>
        <taxon>eudicotyledons</taxon>
        <taxon>Gunneridae</taxon>
        <taxon>Pentapetalae</taxon>
        <taxon>rosids</taxon>
        <taxon>fabids</taxon>
        <taxon>Fabales</taxon>
        <taxon>Fabaceae</taxon>
        <taxon>Papilionoideae</taxon>
        <taxon>50 kb inversion clade</taxon>
        <taxon>NPAAA clade</taxon>
        <taxon>indigoferoid/millettioid clade</taxon>
        <taxon>Phaseoleae</taxon>
        <taxon>Sphenostylis</taxon>
    </lineage>
</organism>
<dbReference type="AlphaFoldDB" id="A0AA86T2H6"/>
<evidence type="ECO:0000313" key="2">
    <source>
        <dbReference type="Proteomes" id="UP001189624"/>
    </source>
</evidence>
<dbReference type="EMBL" id="OY731406">
    <property type="protein sequence ID" value="CAJ1973173.1"/>
    <property type="molecule type" value="Genomic_DNA"/>
</dbReference>
<sequence length="73" mass="8022">MAQIMQGQAAWGFSGVCVTYIGATCLWEVPLSFDKWRMGIAVAGKITFPGEGRSKRLRLANGKGIPRNRLSHE</sequence>
<name>A0AA86T2H6_9FABA</name>
<dbReference type="Proteomes" id="UP001189624">
    <property type="component" value="Chromosome 9"/>
</dbReference>
<protein>
    <submittedName>
        <fullName evidence="1">Uncharacterized protein</fullName>
    </submittedName>
</protein>
<dbReference type="Gramene" id="rna-AYBTSS11_LOCUS25233">
    <property type="protein sequence ID" value="CAJ1973173.1"/>
    <property type="gene ID" value="gene-AYBTSS11_LOCUS25233"/>
</dbReference>
<accession>A0AA86T2H6</accession>
<keyword evidence="2" id="KW-1185">Reference proteome</keyword>
<gene>
    <name evidence="1" type="ORF">AYBTSS11_LOCUS25233</name>
</gene>
<proteinExistence type="predicted"/>